<evidence type="ECO:0000256" key="7">
    <source>
        <dbReference type="ARBA" id="ARBA00023186"/>
    </source>
</evidence>
<evidence type="ECO:0000313" key="14">
    <source>
        <dbReference type="EMBL" id="OGD90789.1"/>
    </source>
</evidence>
<dbReference type="PANTHER" id="PTHR30560:SF3">
    <property type="entry name" value="TRIGGER FACTOR-LIKE PROTEIN TIG, CHLOROPLASTIC"/>
    <property type="match status" value="1"/>
</dbReference>
<evidence type="ECO:0000256" key="8">
    <source>
        <dbReference type="ARBA" id="ARBA00023235"/>
    </source>
</evidence>
<comment type="caution">
    <text evidence="14">The sequence shown here is derived from an EMBL/GenBank/DDBJ whole genome shotgun (WGS) entry which is preliminary data.</text>
</comment>
<dbReference type="Proteomes" id="UP000177124">
    <property type="component" value="Unassembled WGS sequence"/>
</dbReference>
<dbReference type="InterPro" id="IPR037041">
    <property type="entry name" value="Trigger_fac_C_sf"/>
</dbReference>
<evidence type="ECO:0000256" key="2">
    <source>
        <dbReference type="ARBA" id="ARBA00004496"/>
    </source>
</evidence>
<evidence type="ECO:0000256" key="11">
    <source>
        <dbReference type="SAM" id="MobiDB-lite"/>
    </source>
</evidence>
<organism evidence="14 15">
    <name type="scientific">Candidatus Curtissbacteria bacterium RIFCSPHIGHO2_02_FULL_42_15</name>
    <dbReference type="NCBI Taxonomy" id="1797716"/>
    <lineage>
        <taxon>Bacteria</taxon>
        <taxon>Candidatus Curtissiibacteriota</taxon>
    </lineage>
</organism>
<dbReference type="InterPro" id="IPR027304">
    <property type="entry name" value="Trigger_fact/SurA_dom_sf"/>
</dbReference>
<sequence length="386" mass="44041">MQYTVNRGEKYKAEIKVDIPKDAFEKTYKDVLVAFGKDAKISGFRPGNAPDDVLESHIGHAKLLNETASFLVSKHIGEILKKEDLVPLDSPQIAVHSLSKGSPFSFTASFIQRPKVKVEDWKKIKVKKQKAKQITDEDINLSVKNIHEAWMKRKTAAAKDTEKKTGDAEEKSKKFIYDAHGEKIFLKDQEEKKSERIGESESKIDDESFDKAQDRPDDQFAKAVGAKDLANLKEIVRRDLESLVSDQAEINFEQAIFAQFLKLVDFEPPEILIEDELNRMIIRLNSELEQAGKKIDEYLKEQQTTVEELKAKWREQAEKNVKVSLILEQIGKDEKIAVEKTEIEAALQNTDQTNLTEEQKKSLENYIAFSIFQAKTLDLVKKTVTV</sequence>
<keyword evidence="8" id="KW-0413">Isomerase</keyword>
<accession>A0A1F5GG19</accession>
<keyword evidence="10" id="KW-0175">Coiled coil</keyword>
<evidence type="ECO:0000313" key="15">
    <source>
        <dbReference type="Proteomes" id="UP000177124"/>
    </source>
</evidence>
<dbReference type="Pfam" id="PF05697">
    <property type="entry name" value="Trigger_N"/>
    <property type="match status" value="1"/>
</dbReference>
<gene>
    <name evidence="14" type="ORF">A3D07_00580</name>
</gene>
<dbReference type="GO" id="GO:0043022">
    <property type="term" value="F:ribosome binding"/>
    <property type="evidence" value="ECO:0007669"/>
    <property type="project" value="TreeGrafter"/>
</dbReference>
<evidence type="ECO:0000256" key="3">
    <source>
        <dbReference type="ARBA" id="ARBA00005464"/>
    </source>
</evidence>
<name>A0A1F5GG19_9BACT</name>
<evidence type="ECO:0000256" key="4">
    <source>
        <dbReference type="ARBA" id="ARBA00013194"/>
    </source>
</evidence>
<dbReference type="GO" id="GO:0043335">
    <property type="term" value="P:protein unfolding"/>
    <property type="evidence" value="ECO:0007669"/>
    <property type="project" value="TreeGrafter"/>
</dbReference>
<evidence type="ECO:0000256" key="9">
    <source>
        <dbReference type="ARBA" id="ARBA00029986"/>
    </source>
</evidence>
<dbReference type="Gene3D" id="3.30.70.1050">
    <property type="entry name" value="Trigger factor ribosome-binding domain"/>
    <property type="match status" value="1"/>
</dbReference>
<evidence type="ECO:0000259" key="12">
    <source>
        <dbReference type="Pfam" id="PF05697"/>
    </source>
</evidence>
<dbReference type="Gene3D" id="1.10.3120.10">
    <property type="entry name" value="Trigger factor, C-terminal domain"/>
    <property type="match status" value="1"/>
</dbReference>
<dbReference type="STRING" id="1797716.A3D07_00580"/>
<dbReference type="Pfam" id="PF05698">
    <property type="entry name" value="Trigger_C"/>
    <property type="match status" value="1"/>
</dbReference>
<dbReference type="SUPFAM" id="SSF102735">
    <property type="entry name" value="Trigger factor ribosome-binding domain"/>
    <property type="match status" value="1"/>
</dbReference>
<keyword evidence="7" id="KW-0143">Chaperone</keyword>
<feature type="region of interest" description="Disordered" evidence="11">
    <location>
        <begin position="188"/>
        <end position="213"/>
    </location>
</feature>
<dbReference type="GO" id="GO:0044183">
    <property type="term" value="F:protein folding chaperone"/>
    <property type="evidence" value="ECO:0007669"/>
    <property type="project" value="TreeGrafter"/>
</dbReference>
<proteinExistence type="inferred from homology"/>
<dbReference type="GO" id="GO:0003755">
    <property type="term" value="F:peptidyl-prolyl cis-trans isomerase activity"/>
    <property type="evidence" value="ECO:0007669"/>
    <property type="project" value="UniProtKB-KW"/>
</dbReference>
<dbReference type="EMBL" id="MFBF01000033">
    <property type="protein sequence ID" value="OGD90789.1"/>
    <property type="molecule type" value="Genomic_DNA"/>
</dbReference>
<evidence type="ECO:0000259" key="13">
    <source>
        <dbReference type="Pfam" id="PF05698"/>
    </source>
</evidence>
<reference evidence="14 15" key="1">
    <citation type="journal article" date="2016" name="Nat. Commun.">
        <title>Thousands of microbial genomes shed light on interconnected biogeochemical processes in an aquifer system.</title>
        <authorList>
            <person name="Anantharaman K."/>
            <person name="Brown C.T."/>
            <person name="Hug L.A."/>
            <person name="Sharon I."/>
            <person name="Castelle C.J."/>
            <person name="Probst A.J."/>
            <person name="Thomas B.C."/>
            <person name="Singh A."/>
            <person name="Wilkins M.J."/>
            <person name="Karaoz U."/>
            <person name="Brodie E.L."/>
            <person name="Williams K.H."/>
            <person name="Hubbard S.S."/>
            <person name="Banfield J.F."/>
        </authorList>
    </citation>
    <scope>NUCLEOTIDE SEQUENCE [LARGE SCALE GENOMIC DNA]</scope>
</reference>
<feature type="domain" description="Trigger factor C-terminal" evidence="13">
    <location>
        <begin position="229"/>
        <end position="358"/>
    </location>
</feature>
<dbReference type="InterPro" id="IPR008881">
    <property type="entry name" value="Trigger_fac_ribosome-bd_bac"/>
</dbReference>
<dbReference type="InterPro" id="IPR005215">
    <property type="entry name" value="Trig_fac"/>
</dbReference>
<dbReference type="PANTHER" id="PTHR30560">
    <property type="entry name" value="TRIGGER FACTOR CHAPERONE AND PEPTIDYL-PROLYL CIS/TRANS ISOMERASE"/>
    <property type="match status" value="1"/>
</dbReference>
<feature type="domain" description="Trigger factor ribosome-binding bacterial" evidence="12">
    <location>
        <begin position="1"/>
        <end position="145"/>
    </location>
</feature>
<dbReference type="SUPFAM" id="SSF109998">
    <property type="entry name" value="Triger factor/SurA peptide-binding domain-like"/>
    <property type="match status" value="1"/>
</dbReference>
<dbReference type="InterPro" id="IPR008880">
    <property type="entry name" value="Trigger_fac_C"/>
</dbReference>
<evidence type="ECO:0000256" key="10">
    <source>
        <dbReference type="SAM" id="Coils"/>
    </source>
</evidence>
<evidence type="ECO:0000256" key="5">
    <source>
        <dbReference type="ARBA" id="ARBA00016902"/>
    </source>
</evidence>
<comment type="catalytic activity">
    <reaction evidence="1">
        <text>[protein]-peptidylproline (omega=180) = [protein]-peptidylproline (omega=0)</text>
        <dbReference type="Rhea" id="RHEA:16237"/>
        <dbReference type="Rhea" id="RHEA-COMP:10747"/>
        <dbReference type="Rhea" id="RHEA-COMP:10748"/>
        <dbReference type="ChEBI" id="CHEBI:83833"/>
        <dbReference type="ChEBI" id="CHEBI:83834"/>
        <dbReference type="EC" id="5.2.1.8"/>
    </reaction>
</comment>
<evidence type="ECO:0000256" key="1">
    <source>
        <dbReference type="ARBA" id="ARBA00000971"/>
    </source>
</evidence>
<dbReference type="GO" id="GO:0015031">
    <property type="term" value="P:protein transport"/>
    <property type="evidence" value="ECO:0007669"/>
    <property type="project" value="InterPro"/>
</dbReference>
<dbReference type="EC" id="5.2.1.8" evidence="4"/>
<dbReference type="InterPro" id="IPR036611">
    <property type="entry name" value="Trigger_fac_ribosome-bd_sf"/>
</dbReference>
<feature type="coiled-coil region" evidence="10">
    <location>
        <begin position="274"/>
        <end position="319"/>
    </location>
</feature>
<dbReference type="GO" id="GO:0051083">
    <property type="term" value="P:'de novo' cotranslational protein folding"/>
    <property type="evidence" value="ECO:0007669"/>
    <property type="project" value="TreeGrafter"/>
</dbReference>
<dbReference type="GO" id="GO:0005737">
    <property type="term" value="C:cytoplasm"/>
    <property type="evidence" value="ECO:0007669"/>
    <property type="project" value="UniProtKB-SubCell"/>
</dbReference>
<comment type="similarity">
    <text evidence="3">Belongs to the FKBP-type PPIase family. Tig subfamily.</text>
</comment>
<evidence type="ECO:0000256" key="6">
    <source>
        <dbReference type="ARBA" id="ARBA00023110"/>
    </source>
</evidence>
<keyword evidence="6" id="KW-0697">Rotamase</keyword>
<dbReference type="AlphaFoldDB" id="A0A1F5GG19"/>
<protein>
    <recommendedName>
        <fullName evidence="5">Trigger factor</fullName>
        <ecNumber evidence="4">5.2.1.8</ecNumber>
    </recommendedName>
    <alternativeName>
        <fullName evidence="9">PPIase</fullName>
    </alternativeName>
</protein>
<comment type="subcellular location">
    <subcellularLocation>
        <location evidence="2">Cytoplasm</location>
    </subcellularLocation>
</comment>